<organism evidence="6 7">
    <name type="scientific">Bradyrhizobium elkanii</name>
    <dbReference type="NCBI Taxonomy" id="29448"/>
    <lineage>
        <taxon>Bacteria</taxon>
        <taxon>Pseudomonadati</taxon>
        <taxon>Pseudomonadota</taxon>
        <taxon>Alphaproteobacteria</taxon>
        <taxon>Hyphomicrobiales</taxon>
        <taxon>Nitrobacteraceae</taxon>
        <taxon>Bradyrhizobium</taxon>
    </lineage>
</organism>
<feature type="domain" description="Leucine-binding protein" evidence="5">
    <location>
        <begin position="38"/>
        <end position="387"/>
    </location>
</feature>
<dbReference type="Gene3D" id="3.40.50.2300">
    <property type="match status" value="2"/>
</dbReference>
<name>A0A8I2C8H8_BRAEL</name>
<dbReference type="SUPFAM" id="SSF53822">
    <property type="entry name" value="Periplasmic binding protein-like I"/>
    <property type="match status" value="1"/>
</dbReference>
<evidence type="ECO:0000256" key="3">
    <source>
        <dbReference type="ARBA" id="ARBA00022970"/>
    </source>
</evidence>
<evidence type="ECO:0000256" key="2">
    <source>
        <dbReference type="ARBA" id="ARBA00022729"/>
    </source>
</evidence>
<dbReference type="EMBL" id="JAFICZ010000001">
    <property type="protein sequence ID" value="MBP1296406.1"/>
    <property type="molecule type" value="Genomic_DNA"/>
</dbReference>
<dbReference type="AlphaFoldDB" id="A0A8I2C8H8"/>
<comment type="similarity">
    <text evidence="1">Belongs to the leucine-binding protein family.</text>
</comment>
<dbReference type="InterPro" id="IPR028081">
    <property type="entry name" value="Leu-bd"/>
</dbReference>
<keyword evidence="2 4" id="KW-0732">Signal</keyword>
<proteinExistence type="inferred from homology"/>
<keyword evidence="3" id="KW-0813">Transport</keyword>
<accession>A0A8I2C8H8</accession>
<dbReference type="InterPro" id="IPR051010">
    <property type="entry name" value="BCAA_transport"/>
</dbReference>
<dbReference type="PANTHER" id="PTHR30483">
    <property type="entry name" value="LEUCINE-SPECIFIC-BINDING PROTEIN"/>
    <property type="match status" value="1"/>
</dbReference>
<dbReference type="Proteomes" id="UP000673383">
    <property type="component" value="Unassembled WGS sequence"/>
</dbReference>
<dbReference type="InterPro" id="IPR028082">
    <property type="entry name" value="Peripla_BP_I"/>
</dbReference>
<feature type="chain" id="PRO_5034303503" evidence="4">
    <location>
        <begin position="23"/>
        <end position="415"/>
    </location>
</feature>
<dbReference type="CDD" id="cd06338">
    <property type="entry name" value="PBP1_ABC_ligand_binding-like"/>
    <property type="match status" value="1"/>
</dbReference>
<evidence type="ECO:0000313" key="7">
    <source>
        <dbReference type="Proteomes" id="UP000673383"/>
    </source>
</evidence>
<reference evidence="6" key="1">
    <citation type="submission" date="2021-02" db="EMBL/GenBank/DDBJ databases">
        <title>Genomic Encyclopedia of Type Strains, Phase IV (KMG-V): Genome sequencing to study the core and pangenomes of soil and plant-associated prokaryotes.</title>
        <authorList>
            <person name="Whitman W."/>
        </authorList>
    </citation>
    <scope>NUCLEOTIDE SEQUENCE</scope>
    <source>
        <strain evidence="6">USDA 406</strain>
    </source>
</reference>
<dbReference type="InterPro" id="IPR006311">
    <property type="entry name" value="TAT_signal"/>
</dbReference>
<gene>
    <name evidence="6" type="ORF">JOH49_006159</name>
</gene>
<dbReference type="PANTHER" id="PTHR30483:SF37">
    <property type="entry name" value="ABC TRANSPORTER SUBSTRATE-BINDING PROTEIN"/>
    <property type="match status" value="1"/>
</dbReference>
<protein>
    <submittedName>
        <fullName evidence="6">Branched-chain amino acid transport system substrate-binding protein</fullName>
    </submittedName>
</protein>
<evidence type="ECO:0000256" key="4">
    <source>
        <dbReference type="SAM" id="SignalP"/>
    </source>
</evidence>
<feature type="signal peptide" evidence="4">
    <location>
        <begin position="1"/>
        <end position="22"/>
    </location>
</feature>
<dbReference type="GO" id="GO:0006865">
    <property type="term" value="P:amino acid transport"/>
    <property type="evidence" value="ECO:0007669"/>
    <property type="project" value="UniProtKB-KW"/>
</dbReference>
<dbReference type="Pfam" id="PF13458">
    <property type="entry name" value="Peripla_BP_6"/>
    <property type="match status" value="1"/>
</dbReference>
<keyword evidence="3" id="KW-0029">Amino-acid transport</keyword>
<dbReference type="RefSeq" id="WP_209944554.1">
    <property type="nucleotide sequence ID" value="NZ_JAFICZ010000001.1"/>
</dbReference>
<evidence type="ECO:0000256" key="1">
    <source>
        <dbReference type="ARBA" id="ARBA00010062"/>
    </source>
</evidence>
<evidence type="ECO:0000313" key="6">
    <source>
        <dbReference type="EMBL" id="MBP1296406.1"/>
    </source>
</evidence>
<evidence type="ECO:0000259" key="5">
    <source>
        <dbReference type="Pfam" id="PF13458"/>
    </source>
</evidence>
<dbReference type="PROSITE" id="PS51318">
    <property type="entry name" value="TAT"/>
    <property type="match status" value="1"/>
</dbReference>
<comment type="caution">
    <text evidence="6">The sequence shown here is derived from an EMBL/GenBank/DDBJ whole genome shotgun (WGS) entry which is preliminary data.</text>
</comment>
<sequence>MKRRQFLTLSGRAGVLAAAASAAPALLTERATAQARSSIRIGMSISSTGPFAHDAQSGGRAIKMWLDDINRQGGLLQRGGRLPVELLIRDDRSDKQLVPRVYESLINDDKVDLVLGPYGSTLTAAAAAVTERYGIFMMGWAVAADTVFQQGYRFIVNGGTTPISRVPDVPVQALKDVGGRVVSTIAVDEPYSEALAGLIKIAAEKRGLRIGTMEKYQRGARDFTISLQKAAAAGTDLLCITSYDSDMIAMLRQMKENDINFPAIFSGFSQNSSILALGADAIGLWGQFNIDPRVHYPVTRGADAAAFLKAYRTTYPSGPDPDINTAVAYAGTTVLGAVIEQAADLSAAALKRAALDLSGKLTVLSGTYAIDETGQQTGFDILVLQNTAGGRDVIAPASVATAKPRYPMLTWAERG</sequence>